<dbReference type="EMBL" id="GBRH01281517">
    <property type="protein sequence ID" value="JAD16378.1"/>
    <property type="molecule type" value="Transcribed_RNA"/>
</dbReference>
<evidence type="ECO:0000313" key="1">
    <source>
        <dbReference type="EMBL" id="JAD16378.1"/>
    </source>
</evidence>
<organism evidence="1">
    <name type="scientific">Arundo donax</name>
    <name type="common">Giant reed</name>
    <name type="synonym">Donax arundinaceus</name>
    <dbReference type="NCBI Taxonomy" id="35708"/>
    <lineage>
        <taxon>Eukaryota</taxon>
        <taxon>Viridiplantae</taxon>
        <taxon>Streptophyta</taxon>
        <taxon>Embryophyta</taxon>
        <taxon>Tracheophyta</taxon>
        <taxon>Spermatophyta</taxon>
        <taxon>Magnoliopsida</taxon>
        <taxon>Liliopsida</taxon>
        <taxon>Poales</taxon>
        <taxon>Poaceae</taxon>
        <taxon>PACMAD clade</taxon>
        <taxon>Arundinoideae</taxon>
        <taxon>Arundineae</taxon>
        <taxon>Arundo</taxon>
    </lineage>
</organism>
<reference evidence="1" key="1">
    <citation type="submission" date="2014-09" db="EMBL/GenBank/DDBJ databases">
        <authorList>
            <person name="Magalhaes I.L.F."/>
            <person name="Oliveira U."/>
            <person name="Santos F.R."/>
            <person name="Vidigal T.H.D.A."/>
            <person name="Brescovit A.D."/>
            <person name="Santos A.J."/>
        </authorList>
    </citation>
    <scope>NUCLEOTIDE SEQUENCE</scope>
    <source>
        <tissue evidence="1">Shoot tissue taken approximately 20 cm above the soil surface</tissue>
    </source>
</reference>
<accession>A0A0A8XUE2</accession>
<reference evidence="1" key="2">
    <citation type="journal article" date="2015" name="Data Brief">
        <title>Shoot transcriptome of the giant reed, Arundo donax.</title>
        <authorList>
            <person name="Barrero R.A."/>
            <person name="Guerrero F.D."/>
            <person name="Moolhuijzen P."/>
            <person name="Goolsby J.A."/>
            <person name="Tidwell J."/>
            <person name="Bellgard S.E."/>
            <person name="Bellgard M.I."/>
        </authorList>
    </citation>
    <scope>NUCLEOTIDE SEQUENCE</scope>
    <source>
        <tissue evidence="1">Shoot tissue taken approximately 20 cm above the soil surface</tissue>
    </source>
</reference>
<name>A0A0A8XUE2_ARUDO</name>
<sequence>MVSYVALFYCVLLDFVYQSCLSELASNFVG</sequence>
<dbReference type="AlphaFoldDB" id="A0A0A8XUE2"/>
<protein>
    <submittedName>
        <fullName evidence="1">Uncharacterized protein</fullName>
    </submittedName>
</protein>
<proteinExistence type="predicted"/>